<comment type="caution">
    <text evidence="2">The sequence shown here is derived from an EMBL/GenBank/DDBJ whole genome shotgun (WGS) entry which is preliminary data.</text>
</comment>
<gene>
    <name evidence="2" type="ORF">DEU50_103246</name>
</gene>
<proteinExistence type="predicted"/>
<sequence length="743" mass="84953">MTTDRTRQIFRDLYMPLRPEYHFLSPLYGVIWCNNEIAEKYYRFLGVDHPIGLVARALFYRTDLVEFDVSKEVKNPFTWFSTATLARVMAFMSRPHFTDDDVAELFQHVRDDADFHDAVEQQHLLSVQIHRLCDSVLQRFENTKTQIAAAESEALTLSAHLKAQEKTLNQILQQAENASKAQQEKIHQLRSAIAALKNGKKILGKSAVENKEVQLLAINAEIAELETRLSAAQQDALHQADLLPAWQNTQTAVEHARLQKDAATQRASELVDNFTESTVEQLCGEGFSTDFIARHLPFSKYHRYLPRRVQDYISIHCTDRDSLLVELHNLCRLLVIASRTTGHDRDAIHLLNAALWLKCKGDLSKLTAYMLQLQALRMDLFADVTTDETRFPDLCHEYYDREVYGRYFPPLCITKTCRPTPDSEVSFSDCGESSLRNFINVLVKNQDSAQLDAGILKCSGLAVDPRVIAFYEKNPSLETIRSLDVHNQWAEIVSSLNARDSRIKYLTPGKDAYCELAAGGNNMLHMLQALLGEADITAICRQISSTSGIDIRCDLREFHPERHDLEDFTNVVHLEFNGKYIFHWYFLKQHFRCASTDLFNEEEDYVRQALDTLNAEMKQRCLDRDQFRALLSFFLKEKPVAQVKTMFNDLGAALIGDEMTFLMLAKLNSVDSMFDYCMNVLTIPTLAHSEPISATITAIIQGISPHPVIFEQRKNLIERIRDCGVTSLIELANRWEKECLEPI</sequence>
<protein>
    <submittedName>
        <fullName evidence="2">Uncharacterized protein</fullName>
    </submittedName>
</protein>
<dbReference type="Proteomes" id="UP000249422">
    <property type="component" value="Unassembled WGS sequence"/>
</dbReference>
<dbReference type="EMBL" id="QLLM01000003">
    <property type="protein sequence ID" value="RAJ07374.1"/>
    <property type="molecule type" value="Genomic_DNA"/>
</dbReference>
<reference evidence="2 3" key="1">
    <citation type="submission" date="2018-06" db="EMBL/GenBank/DDBJ databases">
        <title>Freshwater and sediment microbial communities from various areas in North America, analyzing microbe dynamics in response to fracking.</title>
        <authorList>
            <person name="Lamendella R."/>
        </authorList>
    </citation>
    <scope>NUCLEOTIDE SEQUENCE [LARGE SCALE GENOMIC DNA]</scope>
    <source>
        <strain evidence="2 3">17</strain>
    </source>
</reference>
<keyword evidence="1" id="KW-0175">Coiled coil</keyword>
<evidence type="ECO:0000313" key="3">
    <source>
        <dbReference type="Proteomes" id="UP000249422"/>
    </source>
</evidence>
<evidence type="ECO:0000256" key="1">
    <source>
        <dbReference type="SAM" id="Coils"/>
    </source>
</evidence>
<feature type="coiled-coil region" evidence="1">
    <location>
        <begin position="133"/>
        <end position="273"/>
    </location>
</feature>
<evidence type="ECO:0000313" key="2">
    <source>
        <dbReference type="EMBL" id="RAJ07374.1"/>
    </source>
</evidence>
<dbReference type="RefSeq" id="WP_111588066.1">
    <property type="nucleotide sequence ID" value="NZ_CAWNWF010000003.1"/>
</dbReference>
<accession>A0AAX1PLV5</accession>
<organism evidence="2 3">
    <name type="scientific">Aeromonas salmonicida</name>
    <dbReference type="NCBI Taxonomy" id="645"/>
    <lineage>
        <taxon>Bacteria</taxon>
        <taxon>Pseudomonadati</taxon>
        <taxon>Pseudomonadota</taxon>
        <taxon>Gammaproteobacteria</taxon>
        <taxon>Aeromonadales</taxon>
        <taxon>Aeromonadaceae</taxon>
        <taxon>Aeromonas</taxon>
    </lineage>
</organism>
<name>A0AAX1PLV5_AERSA</name>
<dbReference type="AlphaFoldDB" id="A0AAX1PLV5"/>